<dbReference type="RefSeq" id="XP_037221289.1">
    <property type="nucleotide sequence ID" value="XM_037360997.1"/>
</dbReference>
<dbReference type="Pfam" id="PF00867">
    <property type="entry name" value="XPG_I"/>
    <property type="match status" value="1"/>
</dbReference>
<proteinExistence type="predicted"/>
<dbReference type="EMBL" id="JACAZF010000004">
    <property type="protein sequence ID" value="KAF7306270.1"/>
    <property type="molecule type" value="Genomic_DNA"/>
</dbReference>
<accession>A0A8H6SW81</accession>
<dbReference type="InterPro" id="IPR036279">
    <property type="entry name" value="5-3_exonuclease_C_sf"/>
</dbReference>
<comment type="caution">
    <text evidence="2">The sequence shown here is derived from an EMBL/GenBank/DDBJ whole genome shotgun (WGS) entry which is preliminary data.</text>
</comment>
<dbReference type="GeneID" id="59343513"/>
<evidence type="ECO:0000259" key="1">
    <source>
        <dbReference type="SMART" id="SM00484"/>
    </source>
</evidence>
<dbReference type="SUPFAM" id="SSF47807">
    <property type="entry name" value="5' to 3' exonuclease, C-terminal subdomain"/>
    <property type="match status" value="1"/>
</dbReference>
<dbReference type="GO" id="GO:0006281">
    <property type="term" value="P:DNA repair"/>
    <property type="evidence" value="ECO:0007669"/>
    <property type="project" value="UniProtKB-ARBA"/>
</dbReference>
<dbReference type="PANTHER" id="PTHR11081:SF75">
    <property type="entry name" value="ENDONUCLEASE, PUTATIVE (AFU_ORTHOLOGUE AFUA_3G13260)-RELATED"/>
    <property type="match status" value="1"/>
</dbReference>
<dbReference type="PRINTS" id="PR00853">
    <property type="entry name" value="XPGRADSUPER"/>
</dbReference>
<sequence length="534" mass="58216">MAPKRCCITGALHYVHTRLCRALRWVYVGELCLLCQLRQASIVTSPLLVPLPTMGIPKIWMELKQVEENISIISHTLSAGFLANPSGTRTMLIGIDASAWMHCAAANEKSGHGNARQELWARVERFLTAAVTLVFVFDGPGRPGLKNGRRICKNGHRLTGDFKKIIEAFGCAWFTAAGEAEATLANMSSVGIPVPIDIVQSDDSDCFAFGASAVLRIRSEDKKNFQASRYSAADISQTLGLSRVDFVLIALLVGGDYYDGLGNCGIATALGLVRAGFGATLSKAIEGKSNNAARHALLAWREELKQELQTNASGMLPTRKPALAQSLPSSFPKLDIIRLYLHPIVSEDIPGLVIQRRMPNLNALAILAERLFNWGHIAGIVKRISSRILPSLVVTTLITSTLANDHGQASPRPPILKRIERERIHPSTGNIREFRISVALDPAILNDALIGLTSEHEPIGSWSETEVTKMRVWIPASMVEAVDRSWVLDFRCGPAVGTKTSQKIQGGSTRYTAISTTFRGHEQILIMSDSDGEL</sequence>
<dbReference type="SMART" id="SM00484">
    <property type="entry name" value="XPGI"/>
    <property type="match status" value="1"/>
</dbReference>
<dbReference type="SUPFAM" id="SSF88723">
    <property type="entry name" value="PIN domain-like"/>
    <property type="match status" value="1"/>
</dbReference>
<reference evidence="2" key="1">
    <citation type="submission" date="2020-05" db="EMBL/GenBank/DDBJ databases">
        <title>Mycena genomes resolve the evolution of fungal bioluminescence.</title>
        <authorList>
            <person name="Tsai I.J."/>
        </authorList>
    </citation>
    <scope>NUCLEOTIDE SEQUENCE</scope>
    <source>
        <strain evidence="2">171206Taipei</strain>
    </source>
</reference>
<dbReference type="InterPro" id="IPR006086">
    <property type="entry name" value="XPG-I_dom"/>
</dbReference>
<dbReference type="InterPro" id="IPR006084">
    <property type="entry name" value="XPG/Rad2"/>
</dbReference>
<name>A0A8H6SW81_9AGAR</name>
<dbReference type="Gene3D" id="3.40.50.1010">
    <property type="entry name" value="5'-nuclease"/>
    <property type="match status" value="2"/>
</dbReference>
<organism evidence="2 3">
    <name type="scientific">Mycena indigotica</name>
    <dbReference type="NCBI Taxonomy" id="2126181"/>
    <lineage>
        <taxon>Eukaryota</taxon>
        <taxon>Fungi</taxon>
        <taxon>Dikarya</taxon>
        <taxon>Basidiomycota</taxon>
        <taxon>Agaricomycotina</taxon>
        <taxon>Agaricomycetes</taxon>
        <taxon>Agaricomycetidae</taxon>
        <taxon>Agaricales</taxon>
        <taxon>Marasmiineae</taxon>
        <taxon>Mycenaceae</taxon>
        <taxon>Mycena</taxon>
    </lineage>
</organism>
<evidence type="ECO:0000313" key="3">
    <source>
        <dbReference type="Proteomes" id="UP000636479"/>
    </source>
</evidence>
<dbReference type="InterPro" id="IPR029060">
    <property type="entry name" value="PIN-like_dom_sf"/>
</dbReference>
<dbReference type="GO" id="GO:0017108">
    <property type="term" value="F:5'-flap endonuclease activity"/>
    <property type="evidence" value="ECO:0007669"/>
    <property type="project" value="TreeGrafter"/>
</dbReference>
<evidence type="ECO:0000313" key="2">
    <source>
        <dbReference type="EMBL" id="KAF7306270.1"/>
    </source>
</evidence>
<dbReference type="AlphaFoldDB" id="A0A8H6SW81"/>
<feature type="domain" description="XPG-I" evidence="1">
    <location>
        <begin position="167"/>
        <end position="241"/>
    </location>
</feature>
<dbReference type="Proteomes" id="UP000636479">
    <property type="component" value="Unassembled WGS sequence"/>
</dbReference>
<dbReference type="Gene3D" id="1.10.150.20">
    <property type="entry name" value="5' to 3' exonuclease, C-terminal subdomain"/>
    <property type="match status" value="1"/>
</dbReference>
<dbReference type="OrthoDB" id="2148513at2759"/>
<keyword evidence="3" id="KW-1185">Reference proteome</keyword>
<dbReference type="CDD" id="cd09870">
    <property type="entry name" value="PIN_YEN1"/>
    <property type="match status" value="1"/>
</dbReference>
<gene>
    <name evidence="2" type="ORF">MIND_00417900</name>
</gene>
<protein>
    <submittedName>
        <fullName evidence="2">XPGI domain-containing protein</fullName>
    </submittedName>
</protein>
<dbReference type="PANTHER" id="PTHR11081">
    <property type="entry name" value="FLAP ENDONUCLEASE FAMILY MEMBER"/>
    <property type="match status" value="1"/>
</dbReference>